<dbReference type="EMBL" id="JAPDDP010000030">
    <property type="protein sequence ID" value="MDA0182077.1"/>
    <property type="molecule type" value="Genomic_DNA"/>
</dbReference>
<comment type="caution">
    <text evidence="1">The sequence shown here is derived from an EMBL/GenBank/DDBJ whole genome shotgun (WGS) entry which is preliminary data.</text>
</comment>
<dbReference type="AlphaFoldDB" id="A0A9X3NC67"/>
<name>A0A9X3NC67_9ACTN</name>
<sequence>MTRIAGHRPPRKSARELARAVESGRSVGEALRHLDNYGSSPEAPVLADALARFLVARCESHHAGWRVVRQVVVDSAADATPWEKCARRAIPLVAADLLSLSGAEGRTPLHRAQHLAAQRRAEEIAPHVDQARVLKDLGLEPAADVDEDSWRAAIAGAVKARSREQVARALEDSLEVSRTAGDPDPE</sequence>
<dbReference type="Proteomes" id="UP001147653">
    <property type="component" value="Unassembled WGS sequence"/>
</dbReference>
<reference evidence="1" key="1">
    <citation type="submission" date="2022-10" db="EMBL/GenBank/DDBJ databases">
        <title>The WGS of Solirubrobacter phytolaccae KCTC 29190.</title>
        <authorList>
            <person name="Jiang Z."/>
        </authorList>
    </citation>
    <scope>NUCLEOTIDE SEQUENCE</scope>
    <source>
        <strain evidence="1">KCTC 29190</strain>
    </source>
</reference>
<proteinExistence type="predicted"/>
<evidence type="ECO:0000313" key="1">
    <source>
        <dbReference type="EMBL" id="MDA0182077.1"/>
    </source>
</evidence>
<keyword evidence="2" id="KW-1185">Reference proteome</keyword>
<accession>A0A9X3NC67</accession>
<evidence type="ECO:0000313" key="2">
    <source>
        <dbReference type="Proteomes" id="UP001147653"/>
    </source>
</evidence>
<gene>
    <name evidence="1" type="ORF">OJ997_17360</name>
</gene>
<protein>
    <submittedName>
        <fullName evidence="1">Uncharacterized protein</fullName>
    </submittedName>
</protein>
<organism evidence="1 2">
    <name type="scientific">Solirubrobacter phytolaccae</name>
    <dbReference type="NCBI Taxonomy" id="1404360"/>
    <lineage>
        <taxon>Bacteria</taxon>
        <taxon>Bacillati</taxon>
        <taxon>Actinomycetota</taxon>
        <taxon>Thermoleophilia</taxon>
        <taxon>Solirubrobacterales</taxon>
        <taxon>Solirubrobacteraceae</taxon>
        <taxon>Solirubrobacter</taxon>
    </lineage>
</organism>